<feature type="compositionally biased region" description="Basic and acidic residues" evidence="1">
    <location>
        <begin position="213"/>
        <end position="230"/>
    </location>
</feature>
<comment type="caution">
    <text evidence="4">The sequence shown here is derived from an EMBL/GenBank/DDBJ whole genome shotgun (WGS) entry which is preliminary data.</text>
</comment>
<feature type="transmembrane region" description="Helical" evidence="2">
    <location>
        <begin position="81"/>
        <end position="100"/>
    </location>
</feature>
<sequence>MLPPRAYTFIGLNALRILSIIALLLVFSSNIVTLVHDVQAVNNFEAGKADAVAVDSNTTVEDIVHADYIVNSTVPNQPAGVFWAVLNRLLIIAQVVILLLSELGWPSAFFNRFFPVLGKDFGLGALGIIQCLLGAAILSHRVDELSLVAAFFLFSIGCVNMLAGLVFRESAKAKRSITSWREHAKSALPTHVRGADIRPVASPAPSYVSSTFSRDEKAAAHRDGDGEAKIGRGYGVQGERAAGLKGVRGLTDPCLIGYLISKPLESVPRYTPSRSPSAA</sequence>
<name>A0AAD6VD70_9AGAR</name>
<accession>A0AAD6VD70</accession>
<feature type="transmembrane region" description="Helical" evidence="2">
    <location>
        <begin position="145"/>
        <end position="167"/>
    </location>
</feature>
<feature type="domain" description="DUF7598" evidence="3">
    <location>
        <begin position="65"/>
        <end position="140"/>
    </location>
</feature>
<proteinExistence type="predicted"/>
<gene>
    <name evidence="4" type="ORF">GGX14DRAFT_457103</name>
</gene>
<evidence type="ECO:0000259" key="3">
    <source>
        <dbReference type="Pfam" id="PF24535"/>
    </source>
</evidence>
<dbReference type="Proteomes" id="UP001219525">
    <property type="component" value="Unassembled WGS sequence"/>
</dbReference>
<protein>
    <recommendedName>
        <fullName evidence="3">DUF7598 domain-containing protein</fullName>
    </recommendedName>
</protein>
<evidence type="ECO:0000313" key="4">
    <source>
        <dbReference type="EMBL" id="KAJ7206501.1"/>
    </source>
</evidence>
<feature type="transmembrane region" description="Helical" evidence="2">
    <location>
        <begin position="7"/>
        <end position="27"/>
    </location>
</feature>
<feature type="transmembrane region" description="Helical" evidence="2">
    <location>
        <begin position="121"/>
        <end position="139"/>
    </location>
</feature>
<evidence type="ECO:0000313" key="5">
    <source>
        <dbReference type="Proteomes" id="UP001219525"/>
    </source>
</evidence>
<dbReference type="EMBL" id="JARJCW010000039">
    <property type="protein sequence ID" value="KAJ7206501.1"/>
    <property type="molecule type" value="Genomic_DNA"/>
</dbReference>
<keyword evidence="2" id="KW-0812">Transmembrane</keyword>
<evidence type="ECO:0000256" key="2">
    <source>
        <dbReference type="SAM" id="Phobius"/>
    </source>
</evidence>
<dbReference type="Pfam" id="PF24535">
    <property type="entry name" value="DUF7598"/>
    <property type="match status" value="1"/>
</dbReference>
<organism evidence="4 5">
    <name type="scientific">Mycena pura</name>
    <dbReference type="NCBI Taxonomy" id="153505"/>
    <lineage>
        <taxon>Eukaryota</taxon>
        <taxon>Fungi</taxon>
        <taxon>Dikarya</taxon>
        <taxon>Basidiomycota</taxon>
        <taxon>Agaricomycotina</taxon>
        <taxon>Agaricomycetes</taxon>
        <taxon>Agaricomycetidae</taxon>
        <taxon>Agaricales</taxon>
        <taxon>Marasmiineae</taxon>
        <taxon>Mycenaceae</taxon>
        <taxon>Mycena</taxon>
    </lineage>
</organism>
<keyword evidence="5" id="KW-1185">Reference proteome</keyword>
<dbReference type="InterPro" id="IPR056019">
    <property type="entry name" value="DUF7598"/>
</dbReference>
<keyword evidence="2" id="KW-1133">Transmembrane helix</keyword>
<keyword evidence="2" id="KW-0472">Membrane</keyword>
<dbReference type="AlphaFoldDB" id="A0AAD6VD70"/>
<feature type="region of interest" description="Disordered" evidence="1">
    <location>
        <begin position="207"/>
        <end position="232"/>
    </location>
</feature>
<evidence type="ECO:0000256" key="1">
    <source>
        <dbReference type="SAM" id="MobiDB-lite"/>
    </source>
</evidence>
<reference evidence="4" key="1">
    <citation type="submission" date="2023-03" db="EMBL/GenBank/DDBJ databases">
        <title>Massive genome expansion in bonnet fungi (Mycena s.s.) driven by repeated elements and novel gene families across ecological guilds.</title>
        <authorList>
            <consortium name="Lawrence Berkeley National Laboratory"/>
            <person name="Harder C.B."/>
            <person name="Miyauchi S."/>
            <person name="Viragh M."/>
            <person name="Kuo A."/>
            <person name="Thoen E."/>
            <person name="Andreopoulos B."/>
            <person name="Lu D."/>
            <person name="Skrede I."/>
            <person name="Drula E."/>
            <person name="Henrissat B."/>
            <person name="Morin E."/>
            <person name="Kohler A."/>
            <person name="Barry K."/>
            <person name="LaButti K."/>
            <person name="Morin E."/>
            <person name="Salamov A."/>
            <person name="Lipzen A."/>
            <person name="Mereny Z."/>
            <person name="Hegedus B."/>
            <person name="Baldrian P."/>
            <person name="Stursova M."/>
            <person name="Weitz H."/>
            <person name="Taylor A."/>
            <person name="Grigoriev I.V."/>
            <person name="Nagy L.G."/>
            <person name="Martin F."/>
            <person name="Kauserud H."/>
        </authorList>
    </citation>
    <scope>NUCLEOTIDE SEQUENCE</scope>
    <source>
        <strain evidence="4">9144</strain>
    </source>
</reference>